<feature type="domain" description="TRNA-binding" evidence="17">
    <location>
        <begin position="626"/>
        <end position="732"/>
    </location>
</feature>
<name>A0A6L6PSV6_9BURK</name>
<keyword evidence="9 16" id="KW-0547">Nucleotide-binding</keyword>
<comment type="catalytic activity">
    <reaction evidence="15 16">
        <text>tRNA(Met) + L-methionine + ATP = L-methionyl-tRNA(Met) + AMP + diphosphate</text>
        <dbReference type="Rhea" id="RHEA:13481"/>
        <dbReference type="Rhea" id="RHEA-COMP:9667"/>
        <dbReference type="Rhea" id="RHEA-COMP:9698"/>
        <dbReference type="ChEBI" id="CHEBI:30616"/>
        <dbReference type="ChEBI" id="CHEBI:33019"/>
        <dbReference type="ChEBI" id="CHEBI:57844"/>
        <dbReference type="ChEBI" id="CHEBI:78442"/>
        <dbReference type="ChEBI" id="CHEBI:78530"/>
        <dbReference type="ChEBI" id="CHEBI:456215"/>
        <dbReference type="EC" id="6.1.1.10"/>
    </reaction>
</comment>
<evidence type="ECO:0000256" key="9">
    <source>
        <dbReference type="ARBA" id="ARBA00022741"/>
    </source>
</evidence>
<dbReference type="InterPro" id="IPR014758">
    <property type="entry name" value="Met-tRNA_synth"/>
</dbReference>
<dbReference type="AlphaFoldDB" id="A0A6L6PSV6"/>
<dbReference type="SUPFAM" id="SSF50249">
    <property type="entry name" value="Nucleic acid-binding proteins"/>
    <property type="match status" value="1"/>
</dbReference>
<dbReference type="Gene3D" id="2.40.50.140">
    <property type="entry name" value="Nucleic acid-binding proteins"/>
    <property type="match status" value="1"/>
</dbReference>
<dbReference type="GO" id="GO:0005524">
    <property type="term" value="F:ATP binding"/>
    <property type="evidence" value="ECO:0007669"/>
    <property type="project" value="UniProtKB-UniRule"/>
</dbReference>
<dbReference type="FunFam" id="2.20.28.20:FF:000001">
    <property type="entry name" value="Methionine--tRNA ligase"/>
    <property type="match status" value="1"/>
</dbReference>
<dbReference type="EC" id="6.1.1.10" evidence="16"/>
<protein>
    <recommendedName>
        <fullName evidence="16">Methionine--tRNA ligase</fullName>
        <ecNumber evidence="16">6.1.1.10</ecNumber>
    </recommendedName>
    <alternativeName>
        <fullName evidence="16">Methionyl-tRNA synthetase</fullName>
        <shortName evidence="16">MetRS</shortName>
    </alternativeName>
</protein>
<evidence type="ECO:0000256" key="13">
    <source>
        <dbReference type="ARBA" id="ARBA00022917"/>
    </source>
</evidence>
<feature type="binding site" evidence="16">
    <location>
        <position position="172"/>
    </location>
    <ligand>
        <name>Zn(2+)</name>
        <dbReference type="ChEBI" id="CHEBI:29105"/>
    </ligand>
</feature>
<keyword evidence="11 16" id="KW-0067">ATP-binding</keyword>
<evidence type="ECO:0000259" key="17">
    <source>
        <dbReference type="PROSITE" id="PS50886"/>
    </source>
</evidence>
<dbReference type="InterPro" id="IPR001412">
    <property type="entry name" value="aa-tRNA-synth_I_CS"/>
</dbReference>
<accession>A0A6L6PSV6</accession>
<proteinExistence type="inferred from homology"/>
<dbReference type="Pfam" id="PF09334">
    <property type="entry name" value="tRNA-synt_1g"/>
    <property type="match status" value="1"/>
</dbReference>
<dbReference type="Gene3D" id="3.40.50.620">
    <property type="entry name" value="HUPs"/>
    <property type="match status" value="1"/>
</dbReference>
<comment type="similarity">
    <text evidence="3 16">Belongs to the class-I aminoacyl-tRNA synthetase family. MetG type 1 subfamily.</text>
</comment>
<dbReference type="HAMAP" id="MF_00098">
    <property type="entry name" value="Met_tRNA_synth_type1"/>
    <property type="match status" value="1"/>
</dbReference>
<evidence type="ECO:0000256" key="6">
    <source>
        <dbReference type="ARBA" id="ARBA00022555"/>
    </source>
</evidence>
<dbReference type="NCBIfam" id="NF001100">
    <property type="entry name" value="PRK00133.1"/>
    <property type="match status" value="1"/>
</dbReference>
<dbReference type="EMBL" id="WNKY01000053">
    <property type="protein sequence ID" value="MTV41305.1"/>
    <property type="molecule type" value="Genomic_DNA"/>
</dbReference>
<evidence type="ECO:0000256" key="10">
    <source>
        <dbReference type="ARBA" id="ARBA00022833"/>
    </source>
</evidence>
<dbReference type="PRINTS" id="PR01041">
    <property type="entry name" value="TRNASYNTHMET"/>
</dbReference>
<comment type="function">
    <text evidence="1 16">Is required not only for elongation of protein synthesis but also for the initiation of all mRNA translation through initiator tRNA(fMet) aminoacylation.</text>
</comment>
<feature type="binding site" evidence="16">
    <location>
        <position position="159"/>
    </location>
    <ligand>
        <name>Zn(2+)</name>
        <dbReference type="ChEBI" id="CHEBI:29105"/>
    </ligand>
</feature>
<dbReference type="InterPro" id="IPR009080">
    <property type="entry name" value="tRNAsynth_Ia_anticodon-bd"/>
</dbReference>
<dbReference type="SUPFAM" id="SSF57770">
    <property type="entry name" value="Methionyl-tRNA synthetase (MetRS), Zn-domain"/>
    <property type="match status" value="1"/>
</dbReference>
<dbReference type="InterPro" id="IPR014729">
    <property type="entry name" value="Rossmann-like_a/b/a_fold"/>
</dbReference>
<dbReference type="CDD" id="cd02800">
    <property type="entry name" value="tRNA_bind_EcMetRS_like"/>
    <property type="match status" value="1"/>
</dbReference>
<dbReference type="NCBIfam" id="TIGR00399">
    <property type="entry name" value="metG_C_term"/>
    <property type="match status" value="1"/>
</dbReference>
<dbReference type="SUPFAM" id="SSF47323">
    <property type="entry name" value="Anticodon-binding domain of a subclass of class I aminoacyl-tRNA synthetases"/>
    <property type="match status" value="1"/>
</dbReference>
<dbReference type="InterPro" id="IPR015413">
    <property type="entry name" value="Methionyl/Leucyl_tRNA_Synth"/>
</dbReference>
<comment type="caution">
    <text evidence="18">The sequence shown here is derived from an EMBL/GenBank/DDBJ whole genome shotgun (WGS) entry which is preliminary data.</text>
</comment>
<evidence type="ECO:0000313" key="19">
    <source>
        <dbReference type="Proteomes" id="UP000475582"/>
    </source>
</evidence>
<evidence type="ECO:0000313" key="18">
    <source>
        <dbReference type="EMBL" id="MTV41305.1"/>
    </source>
</evidence>
<keyword evidence="10 16" id="KW-0862">Zinc</keyword>
<dbReference type="InterPro" id="IPR033911">
    <property type="entry name" value="MetRS_core"/>
</dbReference>
<evidence type="ECO:0000256" key="4">
    <source>
        <dbReference type="ARBA" id="ARBA00011738"/>
    </source>
</evidence>
<feature type="binding site" evidence="16">
    <location>
        <position position="175"/>
    </location>
    <ligand>
        <name>Zn(2+)</name>
        <dbReference type="ChEBI" id="CHEBI:29105"/>
    </ligand>
</feature>
<dbReference type="Pfam" id="PF01588">
    <property type="entry name" value="tRNA_bind"/>
    <property type="match status" value="1"/>
</dbReference>
<organism evidence="18 19">
    <name type="scientific">Duganella radicis</name>
    <dbReference type="NCBI Taxonomy" id="551988"/>
    <lineage>
        <taxon>Bacteria</taxon>
        <taxon>Pseudomonadati</taxon>
        <taxon>Pseudomonadota</taxon>
        <taxon>Betaproteobacteria</taxon>
        <taxon>Burkholderiales</taxon>
        <taxon>Oxalobacteraceae</taxon>
        <taxon>Telluria group</taxon>
        <taxon>Duganella</taxon>
    </lineage>
</organism>
<evidence type="ECO:0000256" key="3">
    <source>
        <dbReference type="ARBA" id="ARBA00008258"/>
    </source>
</evidence>
<evidence type="ECO:0000256" key="15">
    <source>
        <dbReference type="ARBA" id="ARBA00047364"/>
    </source>
</evidence>
<evidence type="ECO:0000256" key="8">
    <source>
        <dbReference type="ARBA" id="ARBA00022723"/>
    </source>
</evidence>
<evidence type="ECO:0000256" key="14">
    <source>
        <dbReference type="ARBA" id="ARBA00023146"/>
    </source>
</evidence>
<evidence type="ECO:0000256" key="2">
    <source>
        <dbReference type="ARBA" id="ARBA00004496"/>
    </source>
</evidence>
<keyword evidence="5 16" id="KW-0963">Cytoplasm</keyword>
<dbReference type="Proteomes" id="UP000475582">
    <property type="component" value="Unassembled WGS sequence"/>
</dbReference>
<dbReference type="OrthoDB" id="9810191at2"/>
<dbReference type="GO" id="GO:0004825">
    <property type="term" value="F:methionine-tRNA ligase activity"/>
    <property type="evidence" value="ECO:0007669"/>
    <property type="project" value="UniProtKB-UniRule"/>
</dbReference>
<dbReference type="GO" id="GO:0046872">
    <property type="term" value="F:metal ion binding"/>
    <property type="evidence" value="ECO:0007669"/>
    <property type="project" value="UniProtKB-KW"/>
</dbReference>
<dbReference type="CDD" id="cd07957">
    <property type="entry name" value="Anticodon_Ia_Met"/>
    <property type="match status" value="1"/>
</dbReference>
<keyword evidence="14 16" id="KW-0030">Aminoacyl-tRNA synthetase</keyword>
<evidence type="ECO:0000256" key="7">
    <source>
        <dbReference type="ARBA" id="ARBA00022598"/>
    </source>
</evidence>
<dbReference type="Gene3D" id="1.10.730.10">
    <property type="entry name" value="Isoleucyl-tRNA Synthetase, Domain 1"/>
    <property type="match status" value="1"/>
</dbReference>
<keyword evidence="12 16" id="KW-0694">RNA-binding</keyword>
<dbReference type="InterPro" id="IPR004495">
    <property type="entry name" value="Met-tRNA-synth_bsu_C"/>
</dbReference>
<reference evidence="18 19" key="1">
    <citation type="submission" date="2019-11" db="EMBL/GenBank/DDBJ databases">
        <title>Type strains purchased from KCTC, JCM and DSMZ.</title>
        <authorList>
            <person name="Lu H."/>
        </authorList>
    </citation>
    <scope>NUCLEOTIDE SEQUENCE [LARGE SCALE GENOMIC DNA]</scope>
    <source>
        <strain evidence="18 19">KCTC 22382</strain>
    </source>
</reference>
<keyword evidence="13 16" id="KW-0648">Protein biosynthesis</keyword>
<gene>
    <name evidence="16 18" type="primary">metG</name>
    <name evidence="18" type="ORF">GM676_27485</name>
</gene>
<feature type="short sequence motif" description="'HIGH' region" evidence="16">
    <location>
        <begin position="23"/>
        <end position="33"/>
    </location>
</feature>
<dbReference type="PANTHER" id="PTHR45765">
    <property type="entry name" value="METHIONINE--TRNA LIGASE"/>
    <property type="match status" value="1"/>
</dbReference>
<dbReference type="Pfam" id="PF19303">
    <property type="entry name" value="Anticodon_3"/>
    <property type="match status" value="1"/>
</dbReference>
<evidence type="ECO:0000256" key="1">
    <source>
        <dbReference type="ARBA" id="ARBA00003314"/>
    </source>
</evidence>
<sequence length="732" mass="81358">MLLFHPQSATTMTRKLFVTTALPYANAAFHIGHMMEYIQADIWVRFQRMQRDGNTPREVHFVGADDTHGTPIMIAAEKEGITPQEFVAKIAAGRAQYLDGFHIAFDNWYSTDSPENVELSQGIYRKLRDAGLIQTKTVDRFFDPVKGMFLADRNIKGECPKCGAKDQYGDNCEVCGAAYQPTDLVNPFSVFTNATPVLKPSEQYFFKLSDKRCYEFLRDWLNTPGRLQPEMVNKVSEWLGEAGEKLADWDISRDAPYFGIPIPDAPGKYFYVWLDAPVGYLASLKNYFAKKGIDYDAFLKDPDAEQIHFIGKDIVSFHLLFWPAMLKFADHPTIERMRVAVHGHLTVNNEKMSKSRGTGISPLRYLNLGMNPEWLRYYIAFKLNSKVEDLDFTGEDFVARVNSDLIGKYVNIASRCAGFIAKKFDGKLATSLSANAQEWIKRALVTADGVERQANIAANFEAREFGKALREIMEIADFANQYVDENKPWILAKDEARTAELHDVCTTALILFRQLSILLSPVLPGVAANVAKFLNDEKFDWAQTDVASGVASGALLGRTIGAYSHLMTRVDPKMIEDLFDAPAAGAAAAPAAATKAEKPAKAKAAPAVAVTETGIEVMAPEISVDDFFKVDLRIARIVNCEHVEGSDKLLRLTLDAGEGRHRNVFSGIKSMYQPEDLVGKLTVLVANLAPRKMKFGVSEGMVMAASAVDEKADPGIYILNPWPGAKPGMRIR</sequence>
<comment type="subcellular location">
    <subcellularLocation>
        <location evidence="2 16">Cytoplasm</location>
    </subcellularLocation>
</comment>
<evidence type="ECO:0000256" key="11">
    <source>
        <dbReference type="ARBA" id="ARBA00022840"/>
    </source>
</evidence>
<keyword evidence="8 16" id="KW-0479">Metal-binding</keyword>
<dbReference type="GO" id="GO:0000049">
    <property type="term" value="F:tRNA binding"/>
    <property type="evidence" value="ECO:0007669"/>
    <property type="project" value="UniProtKB-UniRule"/>
</dbReference>
<dbReference type="SUPFAM" id="SSF52374">
    <property type="entry name" value="Nucleotidylyl transferase"/>
    <property type="match status" value="1"/>
</dbReference>
<dbReference type="NCBIfam" id="TIGR00398">
    <property type="entry name" value="metG"/>
    <property type="match status" value="1"/>
</dbReference>
<dbReference type="Gene3D" id="2.20.28.20">
    <property type="entry name" value="Methionyl-tRNA synthetase, Zn-domain"/>
    <property type="match status" value="1"/>
</dbReference>
<evidence type="ECO:0000256" key="12">
    <source>
        <dbReference type="ARBA" id="ARBA00022884"/>
    </source>
</evidence>
<evidence type="ECO:0000256" key="16">
    <source>
        <dbReference type="HAMAP-Rule" id="MF_00098"/>
    </source>
</evidence>
<keyword evidence="19" id="KW-1185">Reference proteome</keyword>
<dbReference type="FunFam" id="2.40.50.140:FF:000042">
    <property type="entry name" value="Methionine--tRNA ligase"/>
    <property type="match status" value="1"/>
</dbReference>
<keyword evidence="7 16" id="KW-0436">Ligase</keyword>
<dbReference type="PANTHER" id="PTHR45765:SF1">
    <property type="entry name" value="METHIONINE--TRNA LIGASE, CYTOPLASMIC"/>
    <property type="match status" value="1"/>
</dbReference>
<dbReference type="GO" id="GO:0006431">
    <property type="term" value="P:methionyl-tRNA aminoacylation"/>
    <property type="evidence" value="ECO:0007669"/>
    <property type="project" value="UniProtKB-UniRule"/>
</dbReference>
<comment type="subunit">
    <text evidence="4 16">Homodimer.</text>
</comment>
<dbReference type="PROSITE" id="PS50886">
    <property type="entry name" value="TRBD"/>
    <property type="match status" value="1"/>
</dbReference>
<dbReference type="InterPro" id="IPR029038">
    <property type="entry name" value="MetRS_Zn"/>
</dbReference>
<dbReference type="GO" id="GO:0005829">
    <property type="term" value="C:cytosol"/>
    <property type="evidence" value="ECO:0007669"/>
    <property type="project" value="TreeGrafter"/>
</dbReference>
<comment type="cofactor">
    <cofactor evidence="16">
        <name>Zn(2+)</name>
        <dbReference type="ChEBI" id="CHEBI:29105"/>
    </cofactor>
    <text evidence="16">Binds 1 zinc ion per subunit.</text>
</comment>
<keyword evidence="6 16" id="KW-0820">tRNA-binding</keyword>
<dbReference type="InterPro" id="IPR012340">
    <property type="entry name" value="NA-bd_OB-fold"/>
</dbReference>
<feature type="short sequence motif" description="'KMSKS' region" evidence="16">
    <location>
        <begin position="351"/>
        <end position="355"/>
    </location>
</feature>
<dbReference type="PROSITE" id="PS00178">
    <property type="entry name" value="AA_TRNA_LIGASE_I"/>
    <property type="match status" value="1"/>
</dbReference>
<dbReference type="InterPro" id="IPR002547">
    <property type="entry name" value="tRNA-bd_dom"/>
</dbReference>
<dbReference type="InterPro" id="IPR041872">
    <property type="entry name" value="Anticodon_Met"/>
</dbReference>
<dbReference type="InterPro" id="IPR023458">
    <property type="entry name" value="Met-tRNA_ligase_1"/>
</dbReference>
<feature type="binding site" evidence="16">
    <location>
        <position position="162"/>
    </location>
    <ligand>
        <name>Zn(2+)</name>
        <dbReference type="ChEBI" id="CHEBI:29105"/>
    </ligand>
</feature>
<feature type="binding site" evidence="16">
    <location>
        <position position="354"/>
    </location>
    <ligand>
        <name>ATP</name>
        <dbReference type="ChEBI" id="CHEBI:30616"/>
    </ligand>
</feature>
<evidence type="ECO:0000256" key="5">
    <source>
        <dbReference type="ARBA" id="ARBA00022490"/>
    </source>
</evidence>